<evidence type="ECO:0000313" key="3">
    <source>
        <dbReference type="Proteomes" id="UP000004200"/>
    </source>
</evidence>
<keyword evidence="3" id="KW-1185">Reference proteome</keyword>
<comment type="caution">
    <text evidence="2">The sequence shown here is derived from an EMBL/GenBank/DDBJ whole genome shotgun (WGS) entry which is preliminary data.</text>
</comment>
<feature type="domain" description="N-acetyltransferase" evidence="1">
    <location>
        <begin position="173"/>
        <end position="329"/>
    </location>
</feature>
<dbReference type="SUPFAM" id="SSF55729">
    <property type="entry name" value="Acyl-CoA N-acyltransferases (Nat)"/>
    <property type="match status" value="1"/>
</dbReference>
<dbReference type="RefSeq" id="WP_007042421.1">
    <property type="nucleotide sequence ID" value="NZ_AFWT01000036.1"/>
</dbReference>
<dbReference type="STRING" id="765913.ThidrDRAFT_3708"/>
<dbReference type="Gene3D" id="3.40.630.30">
    <property type="match status" value="1"/>
</dbReference>
<dbReference type="InterPro" id="IPR000182">
    <property type="entry name" value="GNAT_dom"/>
</dbReference>
<evidence type="ECO:0000313" key="2">
    <source>
        <dbReference type="EMBL" id="EGV28480.1"/>
    </source>
</evidence>
<sequence length="339" mass="38618">MTDPHLTADWLALLKRTALPRHTQVLNLPVGPREQPHACHLPLMRLAASPWRVESLATFYSPIVGPVDGCPPDPQGLRDVLRRIRRDRQSPTAVIDLAPLCPQSPFFAVSVTALRRAGWLVGRYFRFGNWYTTIKTPNFADYLAERPSAVRNTLRRARRKLERQANAELVVQTALDDSLESAIADYQAVYARSWKQPEPYPEFIPELCRLAAARGWLRLGLVRIQGHPVAAQLWMVEDGRAQIVKLAYDEAYRALSVGTLLTAELMRHAIEEDRVTEIDYLMGDDAYKRDWTPQRRERHGIIAFNPRQPRGLIQAVRHLAGVLLKRRLDHSTHRDATGL</sequence>
<dbReference type="InterPro" id="IPR038740">
    <property type="entry name" value="BioF2-like_GNAT_dom"/>
</dbReference>
<dbReference type="Pfam" id="PF13480">
    <property type="entry name" value="Acetyltransf_6"/>
    <property type="match status" value="1"/>
</dbReference>
<gene>
    <name evidence="2" type="ORF">ThidrDRAFT_3708</name>
</gene>
<dbReference type="OrthoDB" id="4349922at2"/>
<name>G2E5Z5_9GAMM</name>
<organism evidence="2 3">
    <name type="scientific">Thiorhodococcus drewsii AZ1</name>
    <dbReference type="NCBI Taxonomy" id="765913"/>
    <lineage>
        <taxon>Bacteria</taxon>
        <taxon>Pseudomonadati</taxon>
        <taxon>Pseudomonadota</taxon>
        <taxon>Gammaproteobacteria</taxon>
        <taxon>Chromatiales</taxon>
        <taxon>Chromatiaceae</taxon>
        <taxon>Thiorhodococcus</taxon>
    </lineage>
</organism>
<proteinExistence type="predicted"/>
<dbReference type="InterPro" id="IPR016181">
    <property type="entry name" value="Acyl_CoA_acyltransferase"/>
</dbReference>
<reference evidence="2 3" key="1">
    <citation type="submission" date="2011-06" db="EMBL/GenBank/DDBJ databases">
        <title>The draft genome of Thiorhodococcus drewsii AZ1.</title>
        <authorList>
            <consortium name="US DOE Joint Genome Institute (JGI-PGF)"/>
            <person name="Lucas S."/>
            <person name="Han J."/>
            <person name="Lapidus A."/>
            <person name="Cheng J.-F."/>
            <person name="Goodwin L."/>
            <person name="Pitluck S."/>
            <person name="Peters L."/>
            <person name="Land M.L."/>
            <person name="Hauser L."/>
            <person name="Vogl K."/>
            <person name="Liu Z."/>
            <person name="Imhoff J."/>
            <person name="Thiel V."/>
            <person name="Frigaard N.-U."/>
            <person name="Bryant D.A."/>
            <person name="Woyke T.J."/>
        </authorList>
    </citation>
    <scope>NUCLEOTIDE SEQUENCE [LARGE SCALE GENOMIC DNA]</scope>
    <source>
        <strain evidence="2 3">AZ1</strain>
    </source>
</reference>
<dbReference type="eggNOG" id="COG5653">
    <property type="taxonomic scope" value="Bacteria"/>
</dbReference>
<evidence type="ECO:0000259" key="1">
    <source>
        <dbReference type="PROSITE" id="PS51186"/>
    </source>
</evidence>
<dbReference type="Proteomes" id="UP000004200">
    <property type="component" value="Unassembled WGS sequence"/>
</dbReference>
<dbReference type="AlphaFoldDB" id="G2E5Z5"/>
<dbReference type="GO" id="GO:0016747">
    <property type="term" value="F:acyltransferase activity, transferring groups other than amino-acyl groups"/>
    <property type="evidence" value="ECO:0007669"/>
    <property type="project" value="InterPro"/>
</dbReference>
<protein>
    <recommendedName>
        <fullName evidence="1">N-acetyltransferase domain-containing protein</fullName>
    </recommendedName>
</protein>
<dbReference type="EMBL" id="AFWT01000036">
    <property type="protein sequence ID" value="EGV28480.1"/>
    <property type="molecule type" value="Genomic_DNA"/>
</dbReference>
<accession>G2E5Z5</accession>
<dbReference type="PROSITE" id="PS51186">
    <property type="entry name" value="GNAT"/>
    <property type="match status" value="1"/>
</dbReference>